<keyword evidence="4" id="KW-0804">Transcription</keyword>
<name>A0AAD4Q0H9_9EURO</name>
<dbReference type="GO" id="GO:0005634">
    <property type="term" value="C:nucleus"/>
    <property type="evidence" value="ECO:0007669"/>
    <property type="project" value="TreeGrafter"/>
</dbReference>
<dbReference type="Proteomes" id="UP001201262">
    <property type="component" value="Unassembled WGS sequence"/>
</dbReference>
<keyword evidence="5" id="KW-0539">Nucleus</keyword>
<dbReference type="SMART" id="SM00906">
    <property type="entry name" value="Fungal_trans"/>
    <property type="match status" value="1"/>
</dbReference>
<keyword evidence="3" id="KW-0238">DNA-binding</keyword>
<evidence type="ECO:0000256" key="5">
    <source>
        <dbReference type="ARBA" id="ARBA00023242"/>
    </source>
</evidence>
<evidence type="ECO:0000256" key="1">
    <source>
        <dbReference type="ARBA" id="ARBA00022723"/>
    </source>
</evidence>
<evidence type="ECO:0000256" key="3">
    <source>
        <dbReference type="ARBA" id="ARBA00023125"/>
    </source>
</evidence>
<dbReference type="Gene3D" id="4.10.240.10">
    <property type="entry name" value="Zn(2)-C6 fungal-type DNA-binding domain"/>
    <property type="match status" value="1"/>
</dbReference>
<evidence type="ECO:0000259" key="7">
    <source>
        <dbReference type="PROSITE" id="PS50048"/>
    </source>
</evidence>
<dbReference type="CDD" id="cd00067">
    <property type="entry name" value="GAL4"/>
    <property type="match status" value="1"/>
</dbReference>
<evidence type="ECO:0000256" key="6">
    <source>
        <dbReference type="SAM" id="MobiDB-lite"/>
    </source>
</evidence>
<dbReference type="Pfam" id="PF00172">
    <property type="entry name" value="Zn_clus"/>
    <property type="match status" value="1"/>
</dbReference>
<dbReference type="CDD" id="cd12148">
    <property type="entry name" value="fungal_TF_MHR"/>
    <property type="match status" value="1"/>
</dbReference>
<dbReference type="SMART" id="SM00066">
    <property type="entry name" value="GAL4"/>
    <property type="match status" value="1"/>
</dbReference>
<dbReference type="GO" id="GO:0006351">
    <property type="term" value="P:DNA-templated transcription"/>
    <property type="evidence" value="ECO:0007669"/>
    <property type="project" value="InterPro"/>
</dbReference>
<dbReference type="GO" id="GO:0000435">
    <property type="term" value="P:positive regulation of transcription from RNA polymerase II promoter by galactose"/>
    <property type="evidence" value="ECO:0007669"/>
    <property type="project" value="TreeGrafter"/>
</dbReference>
<reference evidence="8" key="1">
    <citation type="submission" date="2021-12" db="EMBL/GenBank/DDBJ databases">
        <title>Convergent genome expansion in fungi linked to evolution of root-endophyte symbiosis.</title>
        <authorList>
            <consortium name="DOE Joint Genome Institute"/>
            <person name="Ke Y.-H."/>
            <person name="Bonito G."/>
            <person name="Liao H.-L."/>
            <person name="Looney B."/>
            <person name="Rojas-Flechas A."/>
            <person name="Nash J."/>
            <person name="Hameed K."/>
            <person name="Schadt C."/>
            <person name="Martin F."/>
            <person name="Crous P.W."/>
            <person name="Miettinen O."/>
            <person name="Magnuson J.K."/>
            <person name="Labbe J."/>
            <person name="Jacobson D."/>
            <person name="Doktycz M.J."/>
            <person name="Veneault-Fourrey C."/>
            <person name="Kuo A."/>
            <person name="Mondo S."/>
            <person name="Calhoun S."/>
            <person name="Riley R."/>
            <person name="Ohm R."/>
            <person name="LaButti K."/>
            <person name="Andreopoulos B."/>
            <person name="Pangilinan J."/>
            <person name="Nolan M."/>
            <person name="Tritt A."/>
            <person name="Clum A."/>
            <person name="Lipzen A."/>
            <person name="Daum C."/>
            <person name="Barry K."/>
            <person name="Grigoriev I.V."/>
            <person name="Vilgalys R."/>
        </authorList>
    </citation>
    <scope>NUCLEOTIDE SEQUENCE</scope>
    <source>
        <strain evidence="8">PMI_201</strain>
    </source>
</reference>
<dbReference type="PROSITE" id="PS00463">
    <property type="entry name" value="ZN2_CY6_FUNGAL_1"/>
    <property type="match status" value="1"/>
</dbReference>
<dbReference type="PROSITE" id="PS50048">
    <property type="entry name" value="ZN2_CY6_FUNGAL_2"/>
    <property type="match status" value="1"/>
</dbReference>
<feature type="compositionally biased region" description="Polar residues" evidence="6">
    <location>
        <begin position="606"/>
        <end position="618"/>
    </location>
</feature>
<dbReference type="InterPro" id="IPR001138">
    <property type="entry name" value="Zn2Cys6_DnaBD"/>
</dbReference>
<evidence type="ECO:0000256" key="4">
    <source>
        <dbReference type="ARBA" id="ARBA00023163"/>
    </source>
</evidence>
<dbReference type="GO" id="GO:0000981">
    <property type="term" value="F:DNA-binding transcription factor activity, RNA polymerase II-specific"/>
    <property type="evidence" value="ECO:0007669"/>
    <property type="project" value="InterPro"/>
</dbReference>
<evidence type="ECO:0000256" key="2">
    <source>
        <dbReference type="ARBA" id="ARBA00023015"/>
    </source>
</evidence>
<feature type="region of interest" description="Disordered" evidence="6">
    <location>
        <begin position="633"/>
        <end position="652"/>
    </location>
</feature>
<dbReference type="SUPFAM" id="SSF57701">
    <property type="entry name" value="Zn2/Cys6 DNA-binding domain"/>
    <property type="match status" value="1"/>
</dbReference>
<protein>
    <submittedName>
        <fullName evidence="8">Fungal-specific transcription factor domain-containing protein</fullName>
    </submittedName>
</protein>
<evidence type="ECO:0000313" key="8">
    <source>
        <dbReference type="EMBL" id="KAH8697203.1"/>
    </source>
</evidence>
<dbReference type="Pfam" id="PF04082">
    <property type="entry name" value="Fungal_trans"/>
    <property type="match status" value="1"/>
</dbReference>
<feature type="compositionally biased region" description="Polar residues" evidence="6">
    <location>
        <begin position="633"/>
        <end position="643"/>
    </location>
</feature>
<comment type="caution">
    <text evidence="8">The sequence shown here is derived from an EMBL/GenBank/DDBJ whole genome shotgun (WGS) entry which is preliminary data.</text>
</comment>
<accession>A0AAD4Q0H9</accession>
<dbReference type="InterPro" id="IPR007219">
    <property type="entry name" value="XnlR_reg_dom"/>
</dbReference>
<feature type="compositionally biased region" description="Polar residues" evidence="6">
    <location>
        <begin position="1"/>
        <end position="11"/>
    </location>
</feature>
<dbReference type="InterPro" id="IPR051127">
    <property type="entry name" value="Fungal_SecMet_Regulators"/>
</dbReference>
<feature type="region of interest" description="Disordered" evidence="6">
    <location>
        <begin position="162"/>
        <end position="181"/>
    </location>
</feature>
<evidence type="ECO:0000313" key="9">
    <source>
        <dbReference type="Proteomes" id="UP001201262"/>
    </source>
</evidence>
<feature type="region of interest" description="Disordered" evidence="6">
    <location>
        <begin position="1"/>
        <end position="30"/>
    </location>
</feature>
<dbReference type="GeneID" id="70242901"/>
<dbReference type="AlphaFoldDB" id="A0AAD4Q0H9"/>
<dbReference type="PANTHER" id="PTHR47424:SF5">
    <property type="entry name" value="ZN(II)2CYS6 TRANSCRIPTION FACTOR (EUROFUNG)"/>
    <property type="match status" value="1"/>
</dbReference>
<dbReference type="GO" id="GO:0008270">
    <property type="term" value="F:zinc ion binding"/>
    <property type="evidence" value="ECO:0007669"/>
    <property type="project" value="InterPro"/>
</dbReference>
<organism evidence="8 9">
    <name type="scientific">Talaromyces proteolyticus</name>
    <dbReference type="NCBI Taxonomy" id="1131652"/>
    <lineage>
        <taxon>Eukaryota</taxon>
        <taxon>Fungi</taxon>
        <taxon>Dikarya</taxon>
        <taxon>Ascomycota</taxon>
        <taxon>Pezizomycotina</taxon>
        <taxon>Eurotiomycetes</taxon>
        <taxon>Eurotiomycetidae</taxon>
        <taxon>Eurotiales</taxon>
        <taxon>Trichocomaceae</taxon>
        <taxon>Talaromyces</taxon>
        <taxon>Talaromyces sect. Bacilispori</taxon>
    </lineage>
</organism>
<dbReference type="PANTHER" id="PTHR47424">
    <property type="entry name" value="REGULATORY PROTEIN GAL4"/>
    <property type="match status" value="1"/>
</dbReference>
<keyword evidence="9" id="KW-1185">Reference proteome</keyword>
<sequence length="717" mass="81032">MTTLELENDCQSPPKAALVSNNGHVPSTKRKRDVYTPTACNECKRRKIKCNGRTPCERCSRQLLDCRYRSNNTSEDHPNVDQLLKQINALQNQVSVLSDHVAAQDQSMRIQAPPVHEEVTLEDVPGHVPGIQPDPCTSFEGPTTSAFKIKIARDALKRDSLVEDSDDGGITREASPSPLNRQRNFDSIIDPMWTISHQEATRLYHVYEEEMGIMYPIVPVEQISRHINILYSRSGDLFGSRIDNSNPGNRARLSLEDVIILKLMFACALTAEENGHSNLGLKLFQSTRDVVNDSVWSSPSIMRITALALTSILFFQIDEEHKAWRTIGIAIRMCLEMGLHQREILVGRKLENSQREQKVRLFWSIYVLDNRWSIGTGLPSHLAVGDIDPTLPRPEGVPYLTLMIEYSHLSAKVWKHVSSSPCSGIANKKNEVEYIHWQILQWAESIPDHLKLPEKQSSTHWSTTAPPTRAIQRLQCLLYLRTNLMRMLVYQPALLSASAISQNTSEADMIVEIAKETIQFIFHLNETSNIYQLQQVAFNFFLVSALAVLLLAIAHAPARYGSQCKVEFYLALELVKKFSMKSYVSKRLWKSIKGLQRYVPKKEVHQNQPVQPNLVNDNKNADPSVYHQLQPPETSQLSLNPTPENLYGAAESEPSGRQMTLDFMNLFEFSNPPSYGATYPELLDSEEWGSNQSDQLGYEALLFSTLNSCFGPSISLV</sequence>
<dbReference type="EMBL" id="JAJTJA010000006">
    <property type="protein sequence ID" value="KAH8697203.1"/>
    <property type="molecule type" value="Genomic_DNA"/>
</dbReference>
<feature type="region of interest" description="Disordered" evidence="6">
    <location>
        <begin position="603"/>
        <end position="628"/>
    </location>
</feature>
<keyword evidence="1" id="KW-0479">Metal-binding</keyword>
<keyword evidence="2" id="KW-0805">Transcription regulation</keyword>
<dbReference type="RefSeq" id="XP_046071904.1">
    <property type="nucleotide sequence ID" value="XM_046212614.1"/>
</dbReference>
<feature type="domain" description="Zn(2)-C6 fungal-type" evidence="7">
    <location>
        <begin position="39"/>
        <end position="68"/>
    </location>
</feature>
<dbReference type="InterPro" id="IPR036864">
    <property type="entry name" value="Zn2-C6_fun-type_DNA-bd_sf"/>
</dbReference>
<proteinExistence type="predicted"/>
<gene>
    <name evidence="8" type="ORF">BGW36DRAFT_319500</name>
</gene>
<dbReference type="GO" id="GO:0000978">
    <property type="term" value="F:RNA polymerase II cis-regulatory region sequence-specific DNA binding"/>
    <property type="evidence" value="ECO:0007669"/>
    <property type="project" value="TreeGrafter"/>
</dbReference>